<feature type="region of interest" description="Disordered" evidence="1">
    <location>
        <begin position="86"/>
        <end position="110"/>
    </location>
</feature>
<keyword evidence="3" id="KW-1185">Reference proteome</keyword>
<evidence type="ECO:0000313" key="3">
    <source>
        <dbReference type="Proteomes" id="UP001195483"/>
    </source>
</evidence>
<reference evidence="2" key="3">
    <citation type="submission" date="2023-05" db="EMBL/GenBank/DDBJ databases">
        <authorList>
            <person name="Smith C.H."/>
        </authorList>
    </citation>
    <scope>NUCLEOTIDE SEQUENCE</scope>
    <source>
        <strain evidence="2">CHS0354</strain>
        <tissue evidence="2">Mantle</tissue>
    </source>
</reference>
<comment type="caution">
    <text evidence="2">The sequence shown here is derived from an EMBL/GenBank/DDBJ whole genome shotgun (WGS) entry which is preliminary data.</text>
</comment>
<reference evidence="2" key="1">
    <citation type="journal article" date="2021" name="Genome Biol. Evol.">
        <title>A High-Quality Reference Genome for a Parasitic Bivalve with Doubly Uniparental Inheritance (Bivalvia: Unionida).</title>
        <authorList>
            <person name="Smith C.H."/>
        </authorList>
    </citation>
    <scope>NUCLEOTIDE SEQUENCE</scope>
    <source>
        <strain evidence="2">CHS0354</strain>
    </source>
</reference>
<accession>A0AAE0W760</accession>
<evidence type="ECO:0000256" key="1">
    <source>
        <dbReference type="SAM" id="MobiDB-lite"/>
    </source>
</evidence>
<gene>
    <name evidence="2" type="ORF">CHS0354_026805</name>
</gene>
<dbReference type="AlphaFoldDB" id="A0AAE0W760"/>
<protein>
    <submittedName>
        <fullName evidence="2">Uncharacterized protein</fullName>
    </submittedName>
</protein>
<proteinExistence type="predicted"/>
<dbReference type="Proteomes" id="UP001195483">
    <property type="component" value="Unassembled WGS sequence"/>
</dbReference>
<organism evidence="2 3">
    <name type="scientific">Potamilus streckersoni</name>
    <dbReference type="NCBI Taxonomy" id="2493646"/>
    <lineage>
        <taxon>Eukaryota</taxon>
        <taxon>Metazoa</taxon>
        <taxon>Spiralia</taxon>
        <taxon>Lophotrochozoa</taxon>
        <taxon>Mollusca</taxon>
        <taxon>Bivalvia</taxon>
        <taxon>Autobranchia</taxon>
        <taxon>Heteroconchia</taxon>
        <taxon>Palaeoheterodonta</taxon>
        <taxon>Unionida</taxon>
        <taxon>Unionoidea</taxon>
        <taxon>Unionidae</taxon>
        <taxon>Ambleminae</taxon>
        <taxon>Lampsilini</taxon>
        <taxon>Potamilus</taxon>
    </lineage>
</organism>
<dbReference type="EMBL" id="JAEAOA010001598">
    <property type="protein sequence ID" value="KAK3604006.1"/>
    <property type="molecule type" value="Genomic_DNA"/>
</dbReference>
<reference evidence="2" key="2">
    <citation type="journal article" date="2021" name="Genome Biol. Evol.">
        <title>Developing a high-quality reference genome for a parasitic bivalve with doubly uniparental inheritance (Bivalvia: Unionida).</title>
        <authorList>
            <person name="Smith C.H."/>
        </authorList>
    </citation>
    <scope>NUCLEOTIDE SEQUENCE</scope>
    <source>
        <strain evidence="2">CHS0354</strain>
        <tissue evidence="2">Mantle</tissue>
    </source>
</reference>
<name>A0AAE0W760_9BIVA</name>
<evidence type="ECO:0000313" key="2">
    <source>
        <dbReference type="EMBL" id="KAK3604006.1"/>
    </source>
</evidence>
<sequence>MKNSAVMTVGISAPKNSPSGLILFLKYLAKIACPAGLGAFASTVSPPPVTAPETSAYFMASLKSGTSVPRYVIAALSLNAVKTVAPMNKGSSDKRDRVGAIHQDCSPPYS</sequence>